<name>A0A816JXL0_BRANA</name>
<feature type="region of interest" description="Disordered" evidence="1">
    <location>
        <begin position="115"/>
        <end position="152"/>
    </location>
</feature>
<dbReference type="AlphaFoldDB" id="A0A816JXL0"/>
<protein>
    <submittedName>
        <fullName evidence="2">(rape) hypothetical protein</fullName>
    </submittedName>
</protein>
<sequence>MPWVIRRFYCLFLQIVSYFASHLRRLSRRRNAALIPASKSGKTSSASPASSSTQSSGVNKQLSFQIPADLSPVNLDLVAAVEAGSVTVSGPVNLDLESSVEAGSVTVSVPDLPLEPMVSEQGKSDQIELPAQDSSEAPVNQGIDTAIPLTEK</sequence>
<feature type="region of interest" description="Disordered" evidence="1">
    <location>
        <begin position="37"/>
        <end position="58"/>
    </location>
</feature>
<feature type="compositionally biased region" description="Low complexity" evidence="1">
    <location>
        <begin position="37"/>
        <end position="57"/>
    </location>
</feature>
<reference evidence="2" key="1">
    <citation type="submission" date="2021-01" db="EMBL/GenBank/DDBJ databases">
        <authorList>
            <consortium name="Genoscope - CEA"/>
            <person name="William W."/>
        </authorList>
    </citation>
    <scope>NUCLEOTIDE SEQUENCE</scope>
</reference>
<accession>A0A816JXL0</accession>
<evidence type="ECO:0000256" key="1">
    <source>
        <dbReference type="SAM" id="MobiDB-lite"/>
    </source>
</evidence>
<evidence type="ECO:0000313" key="2">
    <source>
        <dbReference type="EMBL" id="CAF1868265.1"/>
    </source>
</evidence>
<dbReference type="Proteomes" id="UP001295469">
    <property type="component" value="Chromosome C04"/>
</dbReference>
<gene>
    <name evidence="2" type="ORF">DARMORV10_C04P66060.1</name>
</gene>
<organism evidence="2">
    <name type="scientific">Brassica napus</name>
    <name type="common">Rape</name>
    <dbReference type="NCBI Taxonomy" id="3708"/>
    <lineage>
        <taxon>Eukaryota</taxon>
        <taxon>Viridiplantae</taxon>
        <taxon>Streptophyta</taxon>
        <taxon>Embryophyta</taxon>
        <taxon>Tracheophyta</taxon>
        <taxon>Spermatophyta</taxon>
        <taxon>Magnoliopsida</taxon>
        <taxon>eudicotyledons</taxon>
        <taxon>Gunneridae</taxon>
        <taxon>Pentapetalae</taxon>
        <taxon>rosids</taxon>
        <taxon>malvids</taxon>
        <taxon>Brassicales</taxon>
        <taxon>Brassicaceae</taxon>
        <taxon>Brassiceae</taxon>
        <taxon>Brassica</taxon>
    </lineage>
</organism>
<dbReference type="EMBL" id="HG994368">
    <property type="protein sequence ID" value="CAF1868265.1"/>
    <property type="molecule type" value="Genomic_DNA"/>
</dbReference>
<proteinExistence type="predicted"/>